<comment type="caution">
    <text evidence="1">The sequence shown here is derived from an EMBL/GenBank/DDBJ whole genome shotgun (WGS) entry which is preliminary data.</text>
</comment>
<dbReference type="OrthoDB" id="7920740at2759"/>
<dbReference type="EMBL" id="JAIZAY010000004">
    <property type="protein sequence ID" value="KAJ8043989.1"/>
    <property type="molecule type" value="Genomic_DNA"/>
</dbReference>
<dbReference type="Proteomes" id="UP001152320">
    <property type="component" value="Chromosome 4"/>
</dbReference>
<organism evidence="1 2">
    <name type="scientific">Holothuria leucospilota</name>
    <name type="common">Black long sea cucumber</name>
    <name type="synonym">Mertensiothuria leucospilota</name>
    <dbReference type="NCBI Taxonomy" id="206669"/>
    <lineage>
        <taxon>Eukaryota</taxon>
        <taxon>Metazoa</taxon>
        <taxon>Echinodermata</taxon>
        <taxon>Eleutherozoa</taxon>
        <taxon>Echinozoa</taxon>
        <taxon>Holothuroidea</taxon>
        <taxon>Aspidochirotacea</taxon>
        <taxon>Aspidochirotida</taxon>
        <taxon>Holothuriidae</taxon>
        <taxon>Holothuria</taxon>
    </lineage>
</organism>
<name>A0A9Q1CG41_HOLLE</name>
<gene>
    <name evidence="1" type="ORF">HOLleu_11322</name>
</gene>
<proteinExistence type="predicted"/>
<evidence type="ECO:0000313" key="1">
    <source>
        <dbReference type="EMBL" id="KAJ8043989.1"/>
    </source>
</evidence>
<protein>
    <submittedName>
        <fullName evidence="1">Uncharacterized protein</fullName>
    </submittedName>
</protein>
<keyword evidence="2" id="KW-1185">Reference proteome</keyword>
<dbReference type="AlphaFoldDB" id="A0A9Q1CG41"/>
<evidence type="ECO:0000313" key="2">
    <source>
        <dbReference type="Proteomes" id="UP001152320"/>
    </source>
</evidence>
<sequence length="110" mass="12286">MKGADNDGKKTIGILRAHCQGNTKPKAISLYMQLINIQMKKNENVTSYRIRAEKIIGALGRAKEVPSEKLLISILLKVLPPKYRQFSIHVTQSSEDVSLSKFKVASKGFE</sequence>
<reference evidence="1" key="1">
    <citation type="submission" date="2021-10" db="EMBL/GenBank/DDBJ databases">
        <title>Tropical sea cucumber genome reveals ecological adaptation and Cuvierian tubules defense mechanism.</title>
        <authorList>
            <person name="Chen T."/>
        </authorList>
    </citation>
    <scope>NUCLEOTIDE SEQUENCE</scope>
    <source>
        <strain evidence="1">Nanhai2018</strain>
        <tissue evidence="1">Muscle</tissue>
    </source>
</reference>
<accession>A0A9Q1CG41</accession>
<dbReference type="Pfam" id="PF14223">
    <property type="entry name" value="Retrotran_gag_2"/>
    <property type="match status" value="1"/>
</dbReference>